<keyword evidence="3" id="KW-1185">Reference proteome</keyword>
<sequence>MSERIIALPGPIASLHRPLAGPLDALTARRLARQLCPHDPPALQRPSPGYSDVLVLRWDGEAGRPLAVKHPRNPRALASLTQERDVLLELARDERLRGWRSLVPESVDSRLDAPLPVLLQGWLPGAPADALLSRYPQNATRVAGLSLAAIRTLHRATGRMENAGDRIDDWIGPRLDVITRQVRWCRHDPGAAGLAAVERRLRERLAHRPMLVAWIHGDFAANNVLLSRDGGRVTGLVDWAGASPDGPSEVDVCTFALALRWLLDRRPWGRQVVGALRTGSLVVDEVGAEQPADIVLLTWLWHVAANLEKSRQFARNRGWLLSVVVPVLEEAAGWP</sequence>
<keyword evidence="2" id="KW-0808">Transferase</keyword>
<dbReference type="InterPro" id="IPR002575">
    <property type="entry name" value="Aminoglycoside_PTrfase"/>
</dbReference>
<protein>
    <submittedName>
        <fullName evidence="2">Aminoglycoside phosphotransferase family protein</fullName>
    </submittedName>
</protein>
<accession>A0A6N7KZ19</accession>
<dbReference type="Pfam" id="PF01636">
    <property type="entry name" value="APH"/>
    <property type="match status" value="1"/>
</dbReference>
<dbReference type="SUPFAM" id="SSF56112">
    <property type="entry name" value="Protein kinase-like (PK-like)"/>
    <property type="match status" value="1"/>
</dbReference>
<organism evidence="2 3">
    <name type="scientific">Streptomyces kaniharaensis</name>
    <dbReference type="NCBI Taxonomy" id="212423"/>
    <lineage>
        <taxon>Bacteria</taxon>
        <taxon>Bacillati</taxon>
        <taxon>Actinomycetota</taxon>
        <taxon>Actinomycetes</taxon>
        <taxon>Kitasatosporales</taxon>
        <taxon>Streptomycetaceae</taxon>
        <taxon>Streptomyces</taxon>
    </lineage>
</organism>
<dbReference type="RefSeq" id="WP_153464627.1">
    <property type="nucleotide sequence ID" value="NZ_WBOF01000001.1"/>
</dbReference>
<evidence type="ECO:0000313" key="3">
    <source>
        <dbReference type="Proteomes" id="UP000450000"/>
    </source>
</evidence>
<gene>
    <name evidence="2" type="ORF">F7Q99_23835</name>
</gene>
<evidence type="ECO:0000313" key="2">
    <source>
        <dbReference type="EMBL" id="MQS15214.1"/>
    </source>
</evidence>
<dbReference type="AlphaFoldDB" id="A0A6N7KZ19"/>
<reference evidence="2 3" key="1">
    <citation type="submission" date="2019-09" db="EMBL/GenBank/DDBJ databases">
        <title>Genome Sequences of Streptomyces kaniharaensis ATCC 21070.</title>
        <authorList>
            <person name="Zhu W."/>
            <person name="De Crecy-Lagard V."/>
            <person name="Richards N.G."/>
        </authorList>
    </citation>
    <scope>NUCLEOTIDE SEQUENCE [LARGE SCALE GENOMIC DNA]</scope>
    <source>
        <strain evidence="2 3">SF-557</strain>
    </source>
</reference>
<evidence type="ECO:0000259" key="1">
    <source>
        <dbReference type="Pfam" id="PF01636"/>
    </source>
</evidence>
<dbReference type="Proteomes" id="UP000450000">
    <property type="component" value="Unassembled WGS sequence"/>
</dbReference>
<dbReference type="EMBL" id="WBOF01000001">
    <property type="protein sequence ID" value="MQS15214.1"/>
    <property type="molecule type" value="Genomic_DNA"/>
</dbReference>
<dbReference type="OrthoDB" id="4706173at2"/>
<proteinExistence type="predicted"/>
<dbReference type="Gene3D" id="3.90.1200.10">
    <property type="match status" value="1"/>
</dbReference>
<dbReference type="GO" id="GO:0016740">
    <property type="term" value="F:transferase activity"/>
    <property type="evidence" value="ECO:0007669"/>
    <property type="project" value="UniProtKB-KW"/>
</dbReference>
<comment type="caution">
    <text evidence="2">The sequence shown here is derived from an EMBL/GenBank/DDBJ whole genome shotgun (WGS) entry which is preliminary data.</text>
</comment>
<name>A0A6N7KZ19_9ACTN</name>
<feature type="domain" description="Aminoglycoside phosphotransferase" evidence="1">
    <location>
        <begin position="44"/>
        <end position="247"/>
    </location>
</feature>
<dbReference type="InterPro" id="IPR011009">
    <property type="entry name" value="Kinase-like_dom_sf"/>
</dbReference>